<evidence type="ECO:0000259" key="2">
    <source>
        <dbReference type="Pfam" id="PF22822"/>
    </source>
</evidence>
<dbReference type="InterPro" id="IPR055009">
    <property type="entry name" value="MrpR_N_CB"/>
</dbReference>
<dbReference type="Proteomes" id="UP001199916">
    <property type="component" value="Unassembled WGS sequence"/>
</dbReference>
<reference evidence="4 5" key="1">
    <citation type="submission" date="2021-11" db="EMBL/GenBank/DDBJ databases">
        <title>Draft genome sequence of Paenibacillus profundus YoMME, a new Gram-positive bacteria with exoelectrogenic properties.</title>
        <authorList>
            <person name="Hubenova Y."/>
            <person name="Hubenova E."/>
            <person name="Manasiev Y."/>
            <person name="Peykov S."/>
            <person name="Mitov M."/>
        </authorList>
    </citation>
    <scope>NUCLEOTIDE SEQUENCE [LARGE SCALE GENOMIC DNA]</scope>
    <source>
        <strain evidence="4 5">YoMME</strain>
    </source>
</reference>
<sequence>MANIVYENKFYNEEVKRKFMQEYAAGTQKIIARLFKVSQTLENDVNKDLYDFNREQLRRLFYLYLPKTVYSSRANVTWVSKYIDWAIDEGLGHGLNPLDGVAKEWKEQFVIKGIKKYWTDQEIDKIILKCVNAQDAVIVSLLFNGVRGVANSELLNLKSEDVDATSNQLTLLDDKGNRRTIAVSEQCIDLCVKALRESEYEKKNGNPSIDIKAPTAWLVENNYVIKSSHTRTEHFNEAEKNIIHRRLSNIAKEIKEPSFTPMNIRYSGMLAMAKNLYAQFERLERSEYKLIMKQFNEESEQSGYRIRNEFLNLPKLRELYKCNEK</sequence>
<keyword evidence="5" id="KW-1185">Reference proteome</keyword>
<evidence type="ECO:0000313" key="5">
    <source>
        <dbReference type="Proteomes" id="UP001199916"/>
    </source>
</evidence>
<dbReference type="Pfam" id="PF22823">
    <property type="entry name" value="MrpR_C_cat"/>
    <property type="match status" value="1"/>
</dbReference>
<evidence type="ECO:0000259" key="3">
    <source>
        <dbReference type="Pfam" id="PF22823"/>
    </source>
</evidence>
<dbReference type="SUPFAM" id="SSF56349">
    <property type="entry name" value="DNA breaking-rejoining enzymes"/>
    <property type="match status" value="1"/>
</dbReference>
<dbReference type="Pfam" id="PF22822">
    <property type="entry name" value="MrpR_N_CB"/>
    <property type="match status" value="1"/>
</dbReference>
<dbReference type="EMBL" id="JAJNBZ010000005">
    <property type="protein sequence ID" value="MCE5169621.1"/>
    <property type="molecule type" value="Genomic_DNA"/>
</dbReference>
<comment type="caution">
    <text evidence="4">The sequence shown here is derived from an EMBL/GenBank/DDBJ whole genome shotgun (WGS) entry which is preliminary data.</text>
</comment>
<feature type="domain" description="MrpR N-terminal core-binding" evidence="2">
    <location>
        <begin position="10"/>
        <end position="87"/>
    </location>
</feature>
<name>A0ABS8YDA9_9BACL</name>
<gene>
    <name evidence="4" type="ORF">LQV63_09880</name>
</gene>
<accession>A0ABS8YDA9</accession>
<keyword evidence="1" id="KW-0233">DNA recombination</keyword>
<dbReference type="RefSeq" id="WP_233696539.1">
    <property type="nucleotide sequence ID" value="NZ_JAJNBZ010000005.1"/>
</dbReference>
<evidence type="ECO:0000313" key="4">
    <source>
        <dbReference type="EMBL" id="MCE5169621.1"/>
    </source>
</evidence>
<evidence type="ECO:0000256" key="1">
    <source>
        <dbReference type="ARBA" id="ARBA00023172"/>
    </source>
</evidence>
<organism evidence="4 5">
    <name type="scientific">Paenibacillus profundus</name>
    <dbReference type="NCBI Taxonomy" id="1173085"/>
    <lineage>
        <taxon>Bacteria</taxon>
        <taxon>Bacillati</taxon>
        <taxon>Bacillota</taxon>
        <taxon>Bacilli</taxon>
        <taxon>Bacillales</taxon>
        <taxon>Paenibacillaceae</taxon>
        <taxon>Paenibacillus</taxon>
    </lineage>
</organism>
<proteinExistence type="predicted"/>
<dbReference type="InterPro" id="IPR011010">
    <property type="entry name" value="DNA_brk_join_enz"/>
</dbReference>
<dbReference type="InterPro" id="IPR055008">
    <property type="entry name" value="MrpR_C_cat"/>
</dbReference>
<protein>
    <submittedName>
        <fullName evidence="4">Integrase</fullName>
    </submittedName>
</protein>
<dbReference type="InterPro" id="IPR013762">
    <property type="entry name" value="Integrase-like_cat_sf"/>
</dbReference>
<feature type="domain" description="MrpR C-terminal catalytic" evidence="3">
    <location>
        <begin position="117"/>
        <end position="305"/>
    </location>
</feature>
<dbReference type="Gene3D" id="1.10.443.10">
    <property type="entry name" value="Intergrase catalytic core"/>
    <property type="match status" value="1"/>
</dbReference>